<dbReference type="InterPro" id="IPR001296">
    <property type="entry name" value="Glyco_trans_1"/>
</dbReference>
<protein>
    <submittedName>
        <fullName evidence="3">Glycosyltransferase family 4 protein</fullName>
    </submittedName>
</protein>
<dbReference type="Pfam" id="PF00534">
    <property type="entry name" value="Glycos_transf_1"/>
    <property type="match status" value="1"/>
</dbReference>
<comment type="caution">
    <text evidence="3">The sequence shown here is derived from an EMBL/GenBank/DDBJ whole genome shotgun (WGS) entry which is preliminary data.</text>
</comment>
<keyword evidence="4" id="KW-1185">Reference proteome</keyword>
<dbReference type="InterPro" id="IPR028098">
    <property type="entry name" value="Glyco_trans_4-like_N"/>
</dbReference>
<dbReference type="Pfam" id="PF13439">
    <property type="entry name" value="Glyco_transf_4"/>
    <property type="match status" value="1"/>
</dbReference>
<dbReference type="PANTHER" id="PTHR12526">
    <property type="entry name" value="GLYCOSYLTRANSFERASE"/>
    <property type="match status" value="1"/>
</dbReference>
<dbReference type="Gene3D" id="3.40.50.2000">
    <property type="entry name" value="Glycogen Phosphorylase B"/>
    <property type="match status" value="2"/>
</dbReference>
<evidence type="ECO:0000313" key="4">
    <source>
        <dbReference type="Proteomes" id="UP001500841"/>
    </source>
</evidence>
<organism evidence="3 4">
    <name type="scientific">Mucilaginibacter panaciglaebae</name>
    <dbReference type="NCBI Taxonomy" id="502331"/>
    <lineage>
        <taxon>Bacteria</taxon>
        <taxon>Pseudomonadati</taxon>
        <taxon>Bacteroidota</taxon>
        <taxon>Sphingobacteriia</taxon>
        <taxon>Sphingobacteriales</taxon>
        <taxon>Sphingobacteriaceae</taxon>
        <taxon>Mucilaginibacter</taxon>
    </lineage>
</organism>
<proteinExistence type="predicted"/>
<dbReference type="SUPFAM" id="SSF53756">
    <property type="entry name" value="UDP-Glycosyltransferase/glycogen phosphorylase"/>
    <property type="match status" value="1"/>
</dbReference>
<dbReference type="EMBL" id="BAABCV010000002">
    <property type="protein sequence ID" value="GAA4087044.1"/>
    <property type="molecule type" value="Genomic_DNA"/>
</dbReference>
<reference evidence="4" key="1">
    <citation type="journal article" date="2019" name="Int. J. Syst. Evol. Microbiol.">
        <title>The Global Catalogue of Microorganisms (GCM) 10K type strain sequencing project: providing services to taxonomists for standard genome sequencing and annotation.</title>
        <authorList>
            <consortium name="The Broad Institute Genomics Platform"/>
            <consortium name="The Broad Institute Genome Sequencing Center for Infectious Disease"/>
            <person name="Wu L."/>
            <person name="Ma J."/>
        </authorList>
    </citation>
    <scope>NUCLEOTIDE SEQUENCE [LARGE SCALE GENOMIC DNA]</scope>
    <source>
        <strain evidence="4">JCM 17085</strain>
    </source>
</reference>
<evidence type="ECO:0000259" key="2">
    <source>
        <dbReference type="Pfam" id="PF13439"/>
    </source>
</evidence>
<evidence type="ECO:0000313" key="3">
    <source>
        <dbReference type="EMBL" id="GAA4087044.1"/>
    </source>
</evidence>
<name>A0ABP7WET0_9SPHI</name>
<evidence type="ECO:0000259" key="1">
    <source>
        <dbReference type="Pfam" id="PF00534"/>
    </source>
</evidence>
<dbReference type="Proteomes" id="UP001500841">
    <property type="component" value="Unassembled WGS sequence"/>
</dbReference>
<dbReference type="PANTHER" id="PTHR12526:SF630">
    <property type="entry name" value="GLYCOSYLTRANSFERASE"/>
    <property type="match status" value="1"/>
</dbReference>
<gene>
    <name evidence="3" type="ORF">GCM10022392_05020</name>
</gene>
<accession>A0ABP7WET0</accession>
<feature type="domain" description="Glycosyl transferase family 1" evidence="1">
    <location>
        <begin position="179"/>
        <end position="316"/>
    </location>
</feature>
<dbReference type="CDD" id="cd03811">
    <property type="entry name" value="GT4_GT28_WabH-like"/>
    <property type="match status" value="1"/>
</dbReference>
<sequence>MKKKVFFLLSSLGVGGSEKVFWLLAQNFDKSKYEVSLVILNSRNDSLQKNLKDVTIVDLKTLNASRSFFALWKLIRNERPYAIFSTAAHINILVALVSVFVKVRWLIGRESNIYRQIVDFGGFKTKFWGLFVGICYKRFDIVICQSVEMKNSFLNDFTIPAKKLIVIANPVITPVINQKAAPGNKLVIVARLSAEKGHIRLLNILFNLPQAFTLTIAGDGELKQDIANQIEVLGLKKRIKMLGTINNVSEVIAQNNVFVLTSYTEGFPNVVLESLAVGVPVVTFRVGGIEEIIKPGFNGFIAEQDDLNAFRNYLILACNRNWDGAGISNDILNRFSVNRISRQYESLIN</sequence>
<dbReference type="RefSeq" id="WP_345100860.1">
    <property type="nucleotide sequence ID" value="NZ_BAABCV010000002.1"/>
</dbReference>
<feature type="domain" description="Glycosyltransferase subfamily 4-like N-terminal" evidence="2">
    <location>
        <begin position="14"/>
        <end position="171"/>
    </location>
</feature>